<accession>X1G3A2</accession>
<comment type="caution">
    <text evidence="2">The sequence shown here is derived from an EMBL/GenBank/DDBJ whole genome shotgun (WGS) entry which is preliminary data.</text>
</comment>
<feature type="non-terminal residue" evidence="2">
    <location>
        <position position="284"/>
    </location>
</feature>
<gene>
    <name evidence="2" type="ORF">S03H2_33924</name>
</gene>
<proteinExistence type="predicted"/>
<dbReference type="Pfam" id="PF19263">
    <property type="entry name" value="DUF5906"/>
    <property type="match status" value="1"/>
</dbReference>
<dbReference type="AlphaFoldDB" id="X1G3A2"/>
<dbReference type="InterPro" id="IPR045455">
    <property type="entry name" value="NrS-1_pol-like_helicase"/>
</dbReference>
<dbReference type="InterPro" id="IPR027417">
    <property type="entry name" value="P-loop_NTPase"/>
</dbReference>
<reference evidence="2" key="1">
    <citation type="journal article" date="2014" name="Front. Microbiol.">
        <title>High frequency of phylogenetically diverse reductive dehalogenase-homologous genes in deep subseafloor sedimentary metagenomes.</title>
        <authorList>
            <person name="Kawai M."/>
            <person name="Futagami T."/>
            <person name="Toyoda A."/>
            <person name="Takaki Y."/>
            <person name="Nishi S."/>
            <person name="Hori S."/>
            <person name="Arai W."/>
            <person name="Tsubouchi T."/>
            <person name="Morono Y."/>
            <person name="Uchiyama I."/>
            <person name="Ito T."/>
            <person name="Fujiyama A."/>
            <person name="Inagaki F."/>
            <person name="Takami H."/>
        </authorList>
    </citation>
    <scope>NUCLEOTIDE SEQUENCE</scope>
    <source>
        <strain evidence="2">Expedition CK06-06</strain>
    </source>
</reference>
<feature type="domain" description="NrS-1 polymerase-like helicase" evidence="1">
    <location>
        <begin position="6"/>
        <end position="81"/>
    </location>
</feature>
<sequence>ALCNEPYQTAELFKKMANIDADTSTEDLKKTSKFKGATGGDYIQARRIYKSPFSFPPYCKHWLSANTIPYCYDDTEAFYRRWIPIQFWQKFRAEDENTDPNITEKLLAELPGILTWALEGLLELLNNKRFTDAPTAQQVRILWNQLSNPIYAFIYSGAVIIDSISHYEKQPFFDDFTNYCIKHKLPRWTKDKVGKRILDKFDFIHSIRPTTPDGQRVTAWGGMCPNPDYKEDQKNTYELQKAILIIFESLQKDEKLTTKELEKELKTILQSPDAGFTSLFGISG</sequence>
<organism evidence="2">
    <name type="scientific">marine sediment metagenome</name>
    <dbReference type="NCBI Taxonomy" id="412755"/>
    <lineage>
        <taxon>unclassified sequences</taxon>
        <taxon>metagenomes</taxon>
        <taxon>ecological metagenomes</taxon>
    </lineage>
</organism>
<evidence type="ECO:0000313" key="2">
    <source>
        <dbReference type="EMBL" id="GAH51742.1"/>
    </source>
</evidence>
<feature type="non-terminal residue" evidence="2">
    <location>
        <position position="1"/>
    </location>
</feature>
<dbReference type="Gene3D" id="3.40.50.300">
    <property type="entry name" value="P-loop containing nucleotide triphosphate hydrolases"/>
    <property type="match status" value="1"/>
</dbReference>
<protein>
    <recommendedName>
        <fullName evidence="1">NrS-1 polymerase-like helicase domain-containing protein</fullName>
    </recommendedName>
</protein>
<dbReference type="EMBL" id="BARU01020676">
    <property type="protein sequence ID" value="GAH51742.1"/>
    <property type="molecule type" value="Genomic_DNA"/>
</dbReference>
<evidence type="ECO:0000259" key="1">
    <source>
        <dbReference type="Pfam" id="PF19263"/>
    </source>
</evidence>
<name>X1G3A2_9ZZZZ</name>